<keyword evidence="9" id="KW-1185">Reference proteome</keyword>
<dbReference type="InterPro" id="IPR051897">
    <property type="entry name" value="PG-associated_BURP"/>
</dbReference>
<dbReference type="PANTHER" id="PTHR31458:SF2">
    <property type="entry name" value="POLYGALACTURONASE 1 BETA-LIKE PROTEIN 2"/>
    <property type="match status" value="1"/>
</dbReference>
<evidence type="ECO:0000256" key="2">
    <source>
        <dbReference type="ARBA" id="ARBA00004271"/>
    </source>
</evidence>
<sequence>MQVVIAAGAGQNPFTPKGYAIRYWRKKISNDLPKPSFLLDMASPLTAAEYATFFKLADEPNSLSARFADFCIKANLFCFANSSPSLKAYSDNVNFTSYLGMNFTSYGTDRIGGVDSFKNYSDEANVATDNFRRYSRDSAAHTEEFASYGTDVNLPDHSFNGYGASAAGGGGKFSNYQTDVNMPNMRFTAYSDNGNGRTQTFTEYSHQANSGNQGFTSYGKNGNGAADEFSSYGSDANVMSSRFKNYGETGNGGRDAFSSYGRDANDPDNTFMNYGNGGNGAAVSFTSYNDSNIGDDSFQSYGKKSNAAEVDFKLYGRMNGGSTRFNGYGKDAASQKTNFKVYGWKSNSTFKTYAKEGVAFASYANETTDDVAPLVSKGRTVNKWVPEPGKFFREEMLKIGSVMPMPNIRDPMPKRSFLPRAIVSKIPFSISMIDKLENIFHVINDSSMASMMMNSLKECERAPSPDETKRCVGSIEDMIDFSTSVLGRNVTVRTTENTQGSNGNIMLGKVIGINGGEITKSVSCHQSLFPYMLYYCHSVPKVRVYEADILDPNLKVKINHGVAICHLDTSSWSPGHGAFVALGSEPGKIEVCHWIFENDMTWTTAD</sequence>
<keyword evidence="3" id="KW-0134">Cell wall</keyword>
<comment type="caution">
    <text evidence="8">The sequence shown here is derived from an EMBL/GenBank/DDBJ whole genome shotgun (WGS) entry which is preliminary data.</text>
</comment>
<keyword evidence="4" id="KW-0052">Apoplast</keyword>
<gene>
    <name evidence="8" type="ORF">C2S53_018323</name>
</gene>
<evidence type="ECO:0000256" key="3">
    <source>
        <dbReference type="ARBA" id="ARBA00022512"/>
    </source>
</evidence>
<keyword evidence="3" id="KW-0964">Secreted</keyword>
<protein>
    <submittedName>
        <fullName evidence="8">Polygalacturonase 2</fullName>
    </submittedName>
</protein>
<dbReference type="PROSITE" id="PS51277">
    <property type="entry name" value="BURP"/>
    <property type="match status" value="1"/>
</dbReference>
<evidence type="ECO:0000313" key="9">
    <source>
        <dbReference type="Proteomes" id="UP001190926"/>
    </source>
</evidence>
<dbReference type="PANTHER" id="PTHR31458">
    <property type="entry name" value="POLYGALACTURONASE 1 BETA-LIKE PROTEIN 2"/>
    <property type="match status" value="1"/>
</dbReference>
<accession>A0AAD4IWR6</accession>
<evidence type="ECO:0000259" key="7">
    <source>
        <dbReference type="PROSITE" id="PS51277"/>
    </source>
</evidence>
<reference evidence="8 9" key="1">
    <citation type="journal article" date="2021" name="Nat. Commun.">
        <title>Incipient diploidization of the medicinal plant Perilla within 10,000 years.</title>
        <authorList>
            <person name="Zhang Y."/>
            <person name="Shen Q."/>
            <person name="Leng L."/>
            <person name="Zhang D."/>
            <person name="Chen S."/>
            <person name="Shi Y."/>
            <person name="Ning Z."/>
            <person name="Chen S."/>
        </authorList>
    </citation>
    <scope>NUCLEOTIDE SEQUENCE [LARGE SCALE GENOMIC DNA]</scope>
    <source>
        <strain evidence="9">cv. PC099</strain>
    </source>
</reference>
<dbReference type="InterPro" id="IPR004873">
    <property type="entry name" value="BURP_dom"/>
</dbReference>
<keyword evidence="6" id="KW-0325">Glycoprotein</keyword>
<organism evidence="8 9">
    <name type="scientific">Perilla frutescens var. hirtella</name>
    <name type="common">Perilla citriodora</name>
    <name type="synonym">Perilla setoyensis</name>
    <dbReference type="NCBI Taxonomy" id="608512"/>
    <lineage>
        <taxon>Eukaryota</taxon>
        <taxon>Viridiplantae</taxon>
        <taxon>Streptophyta</taxon>
        <taxon>Embryophyta</taxon>
        <taxon>Tracheophyta</taxon>
        <taxon>Spermatophyta</taxon>
        <taxon>Magnoliopsida</taxon>
        <taxon>eudicotyledons</taxon>
        <taxon>Gunneridae</taxon>
        <taxon>Pentapetalae</taxon>
        <taxon>asterids</taxon>
        <taxon>lamiids</taxon>
        <taxon>Lamiales</taxon>
        <taxon>Lamiaceae</taxon>
        <taxon>Nepetoideae</taxon>
        <taxon>Elsholtzieae</taxon>
        <taxon>Perilla</taxon>
    </lineage>
</organism>
<evidence type="ECO:0000256" key="1">
    <source>
        <dbReference type="ARBA" id="ARBA00004191"/>
    </source>
</evidence>
<comment type="subcellular location">
    <subcellularLocation>
        <location evidence="1">Secreted</location>
        <location evidence="1">Cell wall</location>
    </subcellularLocation>
    <subcellularLocation>
        <location evidence="2">Secreted</location>
        <location evidence="2">Extracellular space</location>
        <location evidence="2">Apoplast</location>
    </subcellularLocation>
</comment>
<dbReference type="GO" id="GO:0048046">
    <property type="term" value="C:apoplast"/>
    <property type="evidence" value="ECO:0007669"/>
    <property type="project" value="UniProtKB-SubCell"/>
</dbReference>
<evidence type="ECO:0000313" key="8">
    <source>
        <dbReference type="EMBL" id="KAH6822600.1"/>
    </source>
</evidence>
<name>A0AAD4IWR6_PERFH</name>
<feature type="domain" description="BURP" evidence="7">
    <location>
        <begin position="391"/>
        <end position="605"/>
    </location>
</feature>
<dbReference type="EMBL" id="SDAM02001264">
    <property type="protein sequence ID" value="KAH6822600.1"/>
    <property type="molecule type" value="Genomic_DNA"/>
</dbReference>
<dbReference type="SMART" id="SM01045">
    <property type="entry name" value="BURP"/>
    <property type="match status" value="1"/>
</dbReference>
<evidence type="ECO:0000256" key="5">
    <source>
        <dbReference type="ARBA" id="ARBA00022729"/>
    </source>
</evidence>
<dbReference type="AlphaFoldDB" id="A0AAD4IWR6"/>
<keyword evidence="5" id="KW-0732">Signal</keyword>
<proteinExistence type="predicted"/>
<evidence type="ECO:0000256" key="4">
    <source>
        <dbReference type="ARBA" id="ARBA00022523"/>
    </source>
</evidence>
<dbReference type="Pfam" id="PF03181">
    <property type="entry name" value="BURP"/>
    <property type="match status" value="1"/>
</dbReference>
<dbReference type="Proteomes" id="UP001190926">
    <property type="component" value="Unassembled WGS sequence"/>
</dbReference>
<evidence type="ECO:0000256" key="6">
    <source>
        <dbReference type="ARBA" id="ARBA00023180"/>
    </source>
</evidence>